<reference evidence="2" key="2">
    <citation type="journal article" date="2017" name="Nat. Plants">
        <title>The Aegilops tauschii genome reveals multiple impacts of transposons.</title>
        <authorList>
            <person name="Zhao G."/>
            <person name="Zou C."/>
            <person name="Li K."/>
            <person name="Wang K."/>
            <person name="Li T."/>
            <person name="Gao L."/>
            <person name="Zhang X."/>
            <person name="Wang H."/>
            <person name="Yang Z."/>
            <person name="Liu X."/>
            <person name="Jiang W."/>
            <person name="Mao L."/>
            <person name="Kong X."/>
            <person name="Jiao Y."/>
            <person name="Jia J."/>
        </authorList>
    </citation>
    <scope>NUCLEOTIDE SEQUENCE [LARGE SCALE GENOMIC DNA]</scope>
    <source>
        <strain evidence="2">cv. AL8/78</strain>
    </source>
</reference>
<evidence type="ECO:0000313" key="1">
    <source>
        <dbReference type="EnsemblPlants" id="AET5Gv20118100.1"/>
    </source>
</evidence>
<dbReference type="AlphaFoldDB" id="A0A453JM57"/>
<keyword evidence="2" id="KW-1185">Reference proteome</keyword>
<accession>A0A453JM57</accession>
<reference evidence="1" key="3">
    <citation type="journal article" date="2017" name="Nature">
        <title>Genome sequence of the progenitor of the wheat D genome Aegilops tauschii.</title>
        <authorList>
            <person name="Luo M.C."/>
            <person name="Gu Y.Q."/>
            <person name="Puiu D."/>
            <person name="Wang H."/>
            <person name="Twardziok S.O."/>
            <person name="Deal K.R."/>
            <person name="Huo N."/>
            <person name="Zhu T."/>
            <person name="Wang L."/>
            <person name="Wang Y."/>
            <person name="McGuire P.E."/>
            <person name="Liu S."/>
            <person name="Long H."/>
            <person name="Ramasamy R.K."/>
            <person name="Rodriguez J.C."/>
            <person name="Van S.L."/>
            <person name="Yuan L."/>
            <person name="Wang Z."/>
            <person name="Xia Z."/>
            <person name="Xiao L."/>
            <person name="Anderson O.D."/>
            <person name="Ouyang S."/>
            <person name="Liang Y."/>
            <person name="Zimin A.V."/>
            <person name="Pertea G."/>
            <person name="Qi P."/>
            <person name="Bennetzen J.L."/>
            <person name="Dai X."/>
            <person name="Dawson M.W."/>
            <person name="Muller H.G."/>
            <person name="Kugler K."/>
            <person name="Rivarola-Duarte L."/>
            <person name="Spannagl M."/>
            <person name="Mayer K.F.X."/>
            <person name="Lu F.H."/>
            <person name="Bevan M.W."/>
            <person name="Leroy P."/>
            <person name="Li P."/>
            <person name="You F.M."/>
            <person name="Sun Q."/>
            <person name="Liu Z."/>
            <person name="Lyons E."/>
            <person name="Wicker T."/>
            <person name="Salzberg S.L."/>
            <person name="Devos K.M."/>
            <person name="Dvorak J."/>
        </authorList>
    </citation>
    <scope>NUCLEOTIDE SEQUENCE [LARGE SCALE GENOMIC DNA]</scope>
    <source>
        <strain evidence="1">cv. AL8/78</strain>
    </source>
</reference>
<proteinExistence type="predicted"/>
<organism evidence="1 2">
    <name type="scientific">Aegilops tauschii subsp. strangulata</name>
    <name type="common">Goatgrass</name>
    <dbReference type="NCBI Taxonomy" id="200361"/>
    <lineage>
        <taxon>Eukaryota</taxon>
        <taxon>Viridiplantae</taxon>
        <taxon>Streptophyta</taxon>
        <taxon>Embryophyta</taxon>
        <taxon>Tracheophyta</taxon>
        <taxon>Spermatophyta</taxon>
        <taxon>Magnoliopsida</taxon>
        <taxon>Liliopsida</taxon>
        <taxon>Poales</taxon>
        <taxon>Poaceae</taxon>
        <taxon>BOP clade</taxon>
        <taxon>Pooideae</taxon>
        <taxon>Triticodae</taxon>
        <taxon>Triticeae</taxon>
        <taxon>Triticinae</taxon>
        <taxon>Aegilops</taxon>
    </lineage>
</organism>
<reference evidence="1" key="5">
    <citation type="journal article" date="2021" name="G3 (Bethesda)">
        <title>Aegilops tauschii genome assembly Aet v5.0 features greater sequence contiguity and improved annotation.</title>
        <authorList>
            <person name="Wang L."/>
            <person name="Zhu T."/>
            <person name="Rodriguez J.C."/>
            <person name="Deal K.R."/>
            <person name="Dubcovsky J."/>
            <person name="McGuire P.E."/>
            <person name="Lux T."/>
            <person name="Spannagl M."/>
            <person name="Mayer K.F.X."/>
            <person name="Baldrich P."/>
            <person name="Meyers B.C."/>
            <person name="Huo N."/>
            <person name="Gu Y.Q."/>
            <person name="Zhou H."/>
            <person name="Devos K.M."/>
            <person name="Bennetzen J.L."/>
            <person name="Unver T."/>
            <person name="Budak H."/>
            <person name="Gulick P.J."/>
            <person name="Galiba G."/>
            <person name="Kalapos B."/>
            <person name="Nelson D.R."/>
            <person name="Li P."/>
            <person name="You F.M."/>
            <person name="Luo M.C."/>
            <person name="Dvorak J."/>
        </authorList>
    </citation>
    <scope>NUCLEOTIDE SEQUENCE [LARGE SCALE GENOMIC DNA]</scope>
    <source>
        <strain evidence="1">cv. AL8/78</strain>
    </source>
</reference>
<name>A0A453JM57_AEGTS</name>
<dbReference type="EnsemblPlants" id="AET5Gv20118100.1">
    <property type="protein sequence ID" value="AET5Gv20118100.1"/>
    <property type="gene ID" value="AET5Gv20118100"/>
</dbReference>
<reference evidence="2" key="1">
    <citation type="journal article" date="2014" name="Science">
        <title>Ancient hybridizations among the ancestral genomes of bread wheat.</title>
        <authorList>
            <consortium name="International Wheat Genome Sequencing Consortium,"/>
            <person name="Marcussen T."/>
            <person name="Sandve S.R."/>
            <person name="Heier L."/>
            <person name="Spannagl M."/>
            <person name="Pfeifer M."/>
            <person name="Jakobsen K.S."/>
            <person name="Wulff B.B."/>
            <person name="Steuernagel B."/>
            <person name="Mayer K.F."/>
            <person name="Olsen O.A."/>
        </authorList>
    </citation>
    <scope>NUCLEOTIDE SEQUENCE [LARGE SCALE GENOMIC DNA]</scope>
    <source>
        <strain evidence="2">cv. AL8/78</strain>
    </source>
</reference>
<dbReference type="Proteomes" id="UP000015105">
    <property type="component" value="Chromosome 5D"/>
</dbReference>
<reference evidence="1" key="4">
    <citation type="submission" date="2019-03" db="UniProtKB">
        <authorList>
            <consortium name="EnsemblPlants"/>
        </authorList>
    </citation>
    <scope>IDENTIFICATION</scope>
</reference>
<dbReference type="Gramene" id="AET5Gv20118100.1">
    <property type="protein sequence ID" value="AET5Gv20118100.1"/>
    <property type="gene ID" value="AET5Gv20118100"/>
</dbReference>
<protein>
    <submittedName>
        <fullName evidence="1">Uncharacterized protein</fullName>
    </submittedName>
</protein>
<evidence type="ECO:0000313" key="2">
    <source>
        <dbReference type="Proteomes" id="UP000015105"/>
    </source>
</evidence>
<sequence>MSKSYSSLSYTLYVHKLFRRGSMRGRRIRQMCISTKKASIRVPKPMRWVTDLVSYTFLLTSIVNQCHILLKGGSKGFCHQTRCRSIDIMNGCLFEG</sequence>